<feature type="non-terminal residue" evidence="2">
    <location>
        <position position="1"/>
    </location>
</feature>
<evidence type="ECO:0000313" key="2">
    <source>
        <dbReference type="EMBL" id="KAK4235259.1"/>
    </source>
</evidence>
<sequence length="115" mass="12263">TSCTISFNIETQTRPVTSCSYTIETSLVTQASMKGITYSPCTIIPGERGQFGPENEFTTWFVVELEQAADCSDSPLSPADGALGNSGGESRCDPRQNRRTPGELRGHGGFAPASQ</sequence>
<organism evidence="2 3">
    <name type="scientific">Achaetomium macrosporum</name>
    <dbReference type="NCBI Taxonomy" id="79813"/>
    <lineage>
        <taxon>Eukaryota</taxon>
        <taxon>Fungi</taxon>
        <taxon>Dikarya</taxon>
        <taxon>Ascomycota</taxon>
        <taxon>Pezizomycotina</taxon>
        <taxon>Sordariomycetes</taxon>
        <taxon>Sordariomycetidae</taxon>
        <taxon>Sordariales</taxon>
        <taxon>Chaetomiaceae</taxon>
        <taxon>Achaetomium</taxon>
    </lineage>
</organism>
<dbReference type="Proteomes" id="UP001303760">
    <property type="component" value="Unassembled WGS sequence"/>
</dbReference>
<reference evidence="2" key="2">
    <citation type="submission" date="2023-05" db="EMBL/GenBank/DDBJ databases">
        <authorList>
            <consortium name="Lawrence Berkeley National Laboratory"/>
            <person name="Steindorff A."/>
            <person name="Hensen N."/>
            <person name="Bonometti L."/>
            <person name="Westerberg I."/>
            <person name="Brannstrom I.O."/>
            <person name="Guillou S."/>
            <person name="Cros-Aarteil S."/>
            <person name="Calhoun S."/>
            <person name="Haridas S."/>
            <person name="Kuo A."/>
            <person name="Mondo S."/>
            <person name="Pangilinan J."/>
            <person name="Riley R."/>
            <person name="Labutti K."/>
            <person name="Andreopoulos B."/>
            <person name="Lipzen A."/>
            <person name="Chen C."/>
            <person name="Yanf M."/>
            <person name="Daum C."/>
            <person name="Ng V."/>
            <person name="Clum A."/>
            <person name="Ohm R."/>
            <person name="Martin F."/>
            <person name="Silar P."/>
            <person name="Natvig D."/>
            <person name="Lalanne C."/>
            <person name="Gautier V."/>
            <person name="Ament-Velasquez S.L."/>
            <person name="Kruys A."/>
            <person name="Hutchinson M.I."/>
            <person name="Powell A.J."/>
            <person name="Barry K."/>
            <person name="Miller A.N."/>
            <person name="Grigoriev I.V."/>
            <person name="Debuchy R."/>
            <person name="Gladieux P."/>
            <person name="Thoren M.H."/>
            <person name="Johannesson H."/>
        </authorList>
    </citation>
    <scope>NUCLEOTIDE SEQUENCE</scope>
    <source>
        <strain evidence="2">CBS 532.94</strain>
    </source>
</reference>
<comment type="caution">
    <text evidence="2">The sequence shown here is derived from an EMBL/GenBank/DDBJ whole genome shotgun (WGS) entry which is preliminary data.</text>
</comment>
<feature type="compositionally biased region" description="Basic and acidic residues" evidence="1">
    <location>
        <begin position="90"/>
        <end position="106"/>
    </location>
</feature>
<dbReference type="AlphaFoldDB" id="A0AAN7C4L0"/>
<evidence type="ECO:0000256" key="1">
    <source>
        <dbReference type="SAM" id="MobiDB-lite"/>
    </source>
</evidence>
<proteinExistence type="predicted"/>
<evidence type="ECO:0000313" key="3">
    <source>
        <dbReference type="Proteomes" id="UP001303760"/>
    </source>
</evidence>
<keyword evidence="3" id="KW-1185">Reference proteome</keyword>
<gene>
    <name evidence="2" type="ORF">C8A03DRAFT_17969</name>
</gene>
<reference evidence="2" key="1">
    <citation type="journal article" date="2023" name="Mol. Phylogenet. Evol.">
        <title>Genome-scale phylogeny and comparative genomics of the fungal order Sordariales.</title>
        <authorList>
            <person name="Hensen N."/>
            <person name="Bonometti L."/>
            <person name="Westerberg I."/>
            <person name="Brannstrom I.O."/>
            <person name="Guillou S."/>
            <person name="Cros-Aarteil S."/>
            <person name="Calhoun S."/>
            <person name="Haridas S."/>
            <person name="Kuo A."/>
            <person name="Mondo S."/>
            <person name="Pangilinan J."/>
            <person name="Riley R."/>
            <person name="LaButti K."/>
            <person name="Andreopoulos B."/>
            <person name="Lipzen A."/>
            <person name="Chen C."/>
            <person name="Yan M."/>
            <person name="Daum C."/>
            <person name="Ng V."/>
            <person name="Clum A."/>
            <person name="Steindorff A."/>
            <person name="Ohm R.A."/>
            <person name="Martin F."/>
            <person name="Silar P."/>
            <person name="Natvig D.O."/>
            <person name="Lalanne C."/>
            <person name="Gautier V."/>
            <person name="Ament-Velasquez S.L."/>
            <person name="Kruys A."/>
            <person name="Hutchinson M.I."/>
            <person name="Powell A.J."/>
            <person name="Barry K."/>
            <person name="Miller A.N."/>
            <person name="Grigoriev I.V."/>
            <person name="Debuchy R."/>
            <person name="Gladieux P."/>
            <person name="Hiltunen Thoren M."/>
            <person name="Johannesson H."/>
        </authorList>
    </citation>
    <scope>NUCLEOTIDE SEQUENCE</scope>
    <source>
        <strain evidence="2">CBS 532.94</strain>
    </source>
</reference>
<accession>A0AAN7C4L0</accession>
<protein>
    <submittedName>
        <fullName evidence="2">Uncharacterized protein</fullName>
    </submittedName>
</protein>
<dbReference type="EMBL" id="MU860282">
    <property type="protein sequence ID" value="KAK4235259.1"/>
    <property type="molecule type" value="Genomic_DNA"/>
</dbReference>
<feature type="region of interest" description="Disordered" evidence="1">
    <location>
        <begin position="72"/>
        <end position="115"/>
    </location>
</feature>
<name>A0AAN7C4L0_9PEZI</name>